<name>A0A4C1V2B1_EUMVA</name>
<proteinExistence type="predicted"/>
<sequence length="80" mass="8865">MPATCACGCARGAGGRARLTTATLHRHDPTENLPDGVVSQEGRAFVYLNKRPDAREDIRDHAFTKRARDEISRGAYLHCR</sequence>
<dbReference type="Proteomes" id="UP000299102">
    <property type="component" value="Unassembled WGS sequence"/>
</dbReference>
<dbReference type="AlphaFoldDB" id="A0A4C1V2B1"/>
<keyword evidence="2" id="KW-1185">Reference proteome</keyword>
<protein>
    <submittedName>
        <fullName evidence="1">Uncharacterized protein</fullName>
    </submittedName>
</protein>
<dbReference type="EMBL" id="BGZK01000267">
    <property type="protein sequence ID" value="GBP32958.1"/>
    <property type="molecule type" value="Genomic_DNA"/>
</dbReference>
<evidence type="ECO:0000313" key="2">
    <source>
        <dbReference type="Proteomes" id="UP000299102"/>
    </source>
</evidence>
<reference evidence="1 2" key="1">
    <citation type="journal article" date="2019" name="Commun. Biol.">
        <title>The bagworm genome reveals a unique fibroin gene that provides high tensile strength.</title>
        <authorList>
            <person name="Kono N."/>
            <person name="Nakamura H."/>
            <person name="Ohtoshi R."/>
            <person name="Tomita M."/>
            <person name="Numata K."/>
            <person name="Arakawa K."/>
        </authorList>
    </citation>
    <scope>NUCLEOTIDE SEQUENCE [LARGE SCALE GENOMIC DNA]</scope>
</reference>
<evidence type="ECO:0000313" key="1">
    <source>
        <dbReference type="EMBL" id="GBP32958.1"/>
    </source>
</evidence>
<comment type="caution">
    <text evidence="1">The sequence shown here is derived from an EMBL/GenBank/DDBJ whole genome shotgun (WGS) entry which is preliminary data.</text>
</comment>
<organism evidence="1 2">
    <name type="scientific">Eumeta variegata</name>
    <name type="common">Bagworm moth</name>
    <name type="synonym">Eumeta japonica</name>
    <dbReference type="NCBI Taxonomy" id="151549"/>
    <lineage>
        <taxon>Eukaryota</taxon>
        <taxon>Metazoa</taxon>
        <taxon>Ecdysozoa</taxon>
        <taxon>Arthropoda</taxon>
        <taxon>Hexapoda</taxon>
        <taxon>Insecta</taxon>
        <taxon>Pterygota</taxon>
        <taxon>Neoptera</taxon>
        <taxon>Endopterygota</taxon>
        <taxon>Lepidoptera</taxon>
        <taxon>Glossata</taxon>
        <taxon>Ditrysia</taxon>
        <taxon>Tineoidea</taxon>
        <taxon>Psychidae</taxon>
        <taxon>Oiketicinae</taxon>
        <taxon>Eumeta</taxon>
    </lineage>
</organism>
<accession>A0A4C1V2B1</accession>
<gene>
    <name evidence="1" type="ORF">EVAR_20138_1</name>
</gene>